<dbReference type="EMBL" id="CP103445">
    <property type="protein sequence ID" value="UWS32850.1"/>
    <property type="molecule type" value="Genomic_DNA"/>
</dbReference>
<accession>A0ABY5X637</accession>
<dbReference type="Proteomes" id="UP001058553">
    <property type="component" value="Chromosome"/>
</dbReference>
<dbReference type="PANTHER" id="PTHR33713:SF6">
    <property type="entry name" value="ANTITOXIN YEFM"/>
    <property type="match status" value="1"/>
</dbReference>
<dbReference type="NCBIfam" id="TIGR01552">
    <property type="entry name" value="phd_fam"/>
    <property type="match status" value="1"/>
</dbReference>
<reference evidence="3" key="1">
    <citation type="submission" date="2022-07" db="EMBL/GenBank/DDBJ databases">
        <title>Genetic diversity of Erwinia pyrifoliae.</title>
        <authorList>
            <person name="Park D.S."/>
            <person name="Ham H."/>
        </authorList>
    </citation>
    <scope>NUCLEOTIDE SEQUENCE</scope>
    <source>
        <strain evidence="3">CP201486</strain>
    </source>
</reference>
<dbReference type="PANTHER" id="PTHR33713">
    <property type="entry name" value="ANTITOXIN YAFN-RELATED"/>
    <property type="match status" value="1"/>
</dbReference>
<dbReference type="RefSeq" id="WP_012667039.1">
    <property type="nucleotide sequence ID" value="NZ_CP023567.1"/>
</dbReference>
<organism evidence="3 4">
    <name type="scientific">Erwinia pyrifoliae</name>
    <dbReference type="NCBI Taxonomy" id="79967"/>
    <lineage>
        <taxon>Bacteria</taxon>
        <taxon>Pseudomonadati</taxon>
        <taxon>Pseudomonadota</taxon>
        <taxon>Gammaproteobacteria</taxon>
        <taxon>Enterobacterales</taxon>
        <taxon>Erwiniaceae</taxon>
        <taxon>Erwinia</taxon>
    </lineage>
</organism>
<dbReference type="Pfam" id="PF02604">
    <property type="entry name" value="PhdYeFM_antitox"/>
    <property type="match status" value="1"/>
</dbReference>
<dbReference type="SUPFAM" id="SSF143120">
    <property type="entry name" value="YefM-like"/>
    <property type="match status" value="1"/>
</dbReference>
<dbReference type="GeneID" id="92238133"/>
<dbReference type="InterPro" id="IPR006442">
    <property type="entry name" value="Antitoxin_Phd/YefM"/>
</dbReference>
<evidence type="ECO:0000313" key="3">
    <source>
        <dbReference type="EMBL" id="UWS32850.1"/>
    </source>
</evidence>
<evidence type="ECO:0000256" key="2">
    <source>
        <dbReference type="RuleBase" id="RU362080"/>
    </source>
</evidence>
<name>A0ABY5X637_ERWPY</name>
<keyword evidence="4" id="KW-1185">Reference proteome</keyword>
<dbReference type="InterPro" id="IPR051405">
    <property type="entry name" value="phD/YefM_antitoxin"/>
</dbReference>
<gene>
    <name evidence="3" type="ORF">NYP84_14695</name>
</gene>
<evidence type="ECO:0000313" key="4">
    <source>
        <dbReference type="Proteomes" id="UP001058553"/>
    </source>
</evidence>
<proteinExistence type="inferred from homology"/>
<dbReference type="InterPro" id="IPR036165">
    <property type="entry name" value="YefM-like_sf"/>
</dbReference>
<evidence type="ECO:0000256" key="1">
    <source>
        <dbReference type="ARBA" id="ARBA00009981"/>
    </source>
</evidence>
<comment type="similarity">
    <text evidence="1 2">Belongs to the phD/YefM antitoxin family.</text>
</comment>
<protein>
    <recommendedName>
        <fullName evidence="2">Antitoxin</fullName>
    </recommendedName>
</protein>
<comment type="function">
    <text evidence="2">Antitoxin component of a type II toxin-antitoxin (TA) system.</text>
</comment>
<sequence length="81" mass="8951">MYSFAASEAKIQFGDVLVKAQREPVVITRNGKRSVVVVSAEDYAGMEAMKMACLREIVDEADNDIKDGNLVDGSEHFSKLR</sequence>
<dbReference type="Gene3D" id="3.40.1620.10">
    <property type="entry name" value="YefM-like domain"/>
    <property type="match status" value="1"/>
</dbReference>